<feature type="compositionally biased region" description="Low complexity" evidence="1">
    <location>
        <begin position="40"/>
        <end position="49"/>
    </location>
</feature>
<reference evidence="2" key="1">
    <citation type="submission" date="2020-09" db="EMBL/GenBank/DDBJ databases">
        <title>Genome-Enabled Discovery of Anthraquinone Biosynthesis in Senna tora.</title>
        <authorList>
            <person name="Kang S.-H."/>
            <person name="Pandey R.P."/>
            <person name="Lee C.-M."/>
            <person name="Sim J.-S."/>
            <person name="Jeong J.-T."/>
            <person name="Choi B.-S."/>
            <person name="Jung M."/>
            <person name="Ginzburg D."/>
            <person name="Zhao K."/>
            <person name="Won S.Y."/>
            <person name="Oh T.-J."/>
            <person name="Yu Y."/>
            <person name="Kim N.-H."/>
            <person name="Lee O.R."/>
            <person name="Lee T.-H."/>
            <person name="Bashyal P."/>
            <person name="Kim T.-S."/>
            <person name="Lee W.-H."/>
            <person name="Kawkins C."/>
            <person name="Kim C.-K."/>
            <person name="Kim J.S."/>
            <person name="Ahn B.O."/>
            <person name="Rhee S.Y."/>
            <person name="Sohng J.K."/>
        </authorList>
    </citation>
    <scope>NUCLEOTIDE SEQUENCE</scope>
    <source>
        <tissue evidence="2">Leaf</tissue>
    </source>
</reference>
<sequence>MENPSKPTCFLGVYKRRKAFATKTIPNMKSSIKKKKESSKFSSKSSIESTEIQTDEDLSNYSPISEDSPSSTGSSLECSCFKNYAESQQLKHDFKSFKKVTRRRHKEIMCMLSRIYYKRLG</sequence>
<organism evidence="2 3">
    <name type="scientific">Senna tora</name>
    <dbReference type="NCBI Taxonomy" id="362788"/>
    <lineage>
        <taxon>Eukaryota</taxon>
        <taxon>Viridiplantae</taxon>
        <taxon>Streptophyta</taxon>
        <taxon>Embryophyta</taxon>
        <taxon>Tracheophyta</taxon>
        <taxon>Spermatophyta</taxon>
        <taxon>Magnoliopsida</taxon>
        <taxon>eudicotyledons</taxon>
        <taxon>Gunneridae</taxon>
        <taxon>Pentapetalae</taxon>
        <taxon>rosids</taxon>
        <taxon>fabids</taxon>
        <taxon>Fabales</taxon>
        <taxon>Fabaceae</taxon>
        <taxon>Caesalpinioideae</taxon>
        <taxon>Cassia clade</taxon>
        <taxon>Senna</taxon>
    </lineage>
</organism>
<proteinExistence type="predicted"/>
<dbReference type="Proteomes" id="UP000634136">
    <property type="component" value="Unassembled WGS sequence"/>
</dbReference>
<feature type="compositionally biased region" description="Polar residues" evidence="1">
    <location>
        <begin position="59"/>
        <end position="76"/>
    </location>
</feature>
<comment type="caution">
    <text evidence="2">The sequence shown here is derived from an EMBL/GenBank/DDBJ whole genome shotgun (WGS) entry which is preliminary data.</text>
</comment>
<feature type="region of interest" description="Disordered" evidence="1">
    <location>
        <begin position="25"/>
        <end position="76"/>
    </location>
</feature>
<keyword evidence="3" id="KW-1185">Reference proteome</keyword>
<dbReference type="EMBL" id="JAAIUW010000010">
    <property type="protein sequence ID" value="KAF7812119.1"/>
    <property type="molecule type" value="Genomic_DNA"/>
</dbReference>
<name>A0A834WCG2_9FABA</name>
<evidence type="ECO:0000313" key="2">
    <source>
        <dbReference type="EMBL" id="KAF7812119.1"/>
    </source>
</evidence>
<protein>
    <submittedName>
        <fullName evidence="2">Uncharacterized protein</fullName>
    </submittedName>
</protein>
<evidence type="ECO:0000313" key="3">
    <source>
        <dbReference type="Proteomes" id="UP000634136"/>
    </source>
</evidence>
<gene>
    <name evidence="2" type="ORF">G2W53_033095</name>
</gene>
<dbReference type="AlphaFoldDB" id="A0A834WCG2"/>
<accession>A0A834WCG2</accession>
<evidence type="ECO:0000256" key="1">
    <source>
        <dbReference type="SAM" id="MobiDB-lite"/>
    </source>
</evidence>